<dbReference type="OrthoDB" id="10027013at2759"/>
<feature type="domain" description="Methyltransferase type 11" evidence="1">
    <location>
        <begin position="52"/>
        <end position="153"/>
    </location>
</feature>
<name>A0A1E1JZA8_9HELO</name>
<dbReference type="SUPFAM" id="SSF53335">
    <property type="entry name" value="S-adenosyl-L-methionine-dependent methyltransferases"/>
    <property type="match status" value="1"/>
</dbReference>
<dbReference type="CDD" id="cd02440">
    <property type="entry name" value="AdoMet_MTases"/>
    <property type="match status" value="1"/>
</dbReference>
<gene>
    <name evidence="2" type="ORF">RAG0_01933</name>
</gene>
<dbReference type="InterPro" id="IPR029063">
    <property type="entry name" value="SAM-dependent_MTases_sf"/>
</dbReference>
<protein>
    <submittedName>
        <fullName evidence="2">Related to trans-aconitate 3-methyltransferase</fullName>
    </submittedName>
</protein>
<proteinExistence type="predicted"/>
<dbReference type="PANTHER" id="PTHR44942">
    <property type="entry name" value="METHYLTRANSF_11 DOMAIN-CONTAINING PROTEIN"/>
    <property type="match status" value="1"/>
</dbReference>
<accession>A0A1E1JZA8</accession>
<reference evidence="3" key="1">
    <citation type="submission" date="2016-03" db="EMBL/GenBank/DDBJ databases">
        <authorList>
            <person name="Guldener U."/>
        </authorList>
    </citation>
    <scope>NUCLEOTIDE SEQUENCE [LARGE SCALE GENOMIC DNA]</scope>
    <source>
        <strain evidence="3">04CH-RAC-A.6.1</strain>
    </source>
</reference>
<keyword evidence="2" id="KW-0489">Methyltransferase</keyword>
<dbReference type="Gene3D" id="3.40.50.150">
    <property type="entry name" value="Vaccinia Virus protein VP39"/>
    <property type="match status" value="1"/>
</dbReference>
<evidence type="ECO:0000313" key="3">
    <source>
        <dbReference type="Proteomes" id="UP000178912"/>
    </source>
</evidence>
<dbReference type="GO" id="GO:0032259">
    <property type="term" value="P:methylation"/>
    <property type="evidence" value="ECO:0007669"/>
    <property type="project" value="UniProtKB-KW"/>
</dbReference>
<dbReference type="GO" id="GO:0008757">
    <property type="term" value="F:S-adenosylmethionine-dependent methyltransferase activity"/>
    <property type="evidence" value="ECO:0007669"/>
    <property type="project" value="InterPro"/>
</dbReference>
<keyword evidence="3" id="KW-1185">Reference proteome</keyword>
<evidence type="ECO:0000313" key="2">
    <source>
        <dbReference type="EMBL" id="CZS91198.1"/>
    </source>
</evidence>
<dbReference type="AlphaFoldDB" id="A0A1E1JZA8"/>
<dbReference type="PANTHER" id="PTHR44942:SF10">
    <property type="entry name" value="METHYLTRANSFERASE TYPE 11 DOMAIN-CONTAINING PROTEIN"/>
    <property type="match status" value="1"/>
</dbReference>
<sequence length="313" mass="34068">MPVPHPSDPTFRSYSLDDAKLYAAQRLAYSPVLYEVILNHHEATGGKHDIVLDCGCGPGRATVDLAHCFDRAIGVDPALAMISVARERGGKTRSGKEIEYVVSAAEDLSNIEIEGLEPESVDLLTAATAAHWFDMTKFWSEAAKVVRPGGTVALWSCSSSFCRMFPHPSTPNAGAVREALLAVEEMMLAEYRLPGNDMVMTMYDDLPLPWDVSPPVTSFPQAKYVRLEYDRDGVLSNGKSFFNGSQTYSLADIENGGGTASMVTRWGKANPELVGTDEDVMYVFAKEIGTALGGQDWLETGSETAILLFKKSL</sequence>
<dbReference type="Proteomes" id="UP000178912">
    <property type="component" value="Unassembled WGS sequence"/>
</dbReference>
<dbReference type="InterPro" id="IPR051052">
    <property type="entry name" value="Diverse_substrate_MTase"/>
</dbReference>
<keyword evidence="2" id="KW-0808">Transferase</keyword>
<dbReference type="InterPro" id="IPR013216">
    <property type="entry name" value="Methyltransf_11"/>
</dbReference>
<evidence type="ECO:0000259" key="1">
    <source>
        <dbReference type="Pfam" id="PF08241"/>
    </source>
</evidence>
<dbReference type="Pfam" id="PF08241">
    <property type="entry name" value="Methyltransf_11"/>
    <property type="match status" value="1"/>
</dbReference>
<dbReference type="EMBL" id="FJUX01000007">
    <property type="protein sequence ID" value="CZS91198.1"/>
    <property type="molecule type" value="Genomic_DNA"/>
</dbReference>
<organism evidence="2 3">
    <name type="scientific">Rhynchosporium agropyri</name>
    <dbReference type="NCBI Taxonomy" id="914238"/>
    <lineage>
        <taxon>Eukaryota</taxon>
        <taxon>Fungi</taxon>
        <taxon>Dikarya</taxon>
        <taxon>Ascomycota</taxon>
        <taxon>Pezizomycotina</taxon>
        <taxon>Leotiomycetes</taxon>
        <taxon>Helotiales</taxon>
        <taxon>Ploettnerulaceae</taxon>
        <taxon>Rhynchosporium</taxon>
    </lineage>
</organism>